<evidence type="ECO:0000256" key="5">
    <source>
        <dbReference type="ARBA" id="ARBA00023136"/>
    </source>
</evidence>
<proteinExistence type="predicted"/>
<comment type="subcellular location">
    <subcellularLocation>
        <location evidence="1">Membrane</location>
        <topology evidence="1">Multi-pass membrane protein</topology>
    </subcellularLocation>
</comment>
<name>A0A7U2F971_PHANO</name>
<dbReference type="OrthoDB" id="2962993at2759"/>
<evidence type="ECO:0000256" key="3">
    <source>
        <dbReference type="ARBA" id="ARBA00022692"/>
    </source>
</evidence>
<dbReference type="PANTHER" id="PTHR43791">
    <property type="entry name" value="PERMEASE-RELATED"/>
    <property type="match status" value="1"/>
</dbReference>
<dbReference type="VEuPathDB" id="FungiDB:JI435_436090"/>
<feature type="transmembrane region" description="Helical" evidence="6">
    <location>
        <begin position="85"/>
        <end position="102"/>
    </location>
</feature>
<dbReference type="Gene3D" id="1.20.1250.20">
    <property type="entry name" value="MFS general substrate transporter like domains"/>
    <property type="match status" value="1"/>
</dbReference>
<dbReference type="SUPFAM" id="SSF103473">
    <property type="entry name" value="MFS general substrate transporter"/>
    <property type="match status" value="1"/>
</dbReference>
<feature type="transmembrane region" description="Helical" evidence="6">
    <location>
        <begin position="53"/>
        <end position="73"/>
    </location>
</feature>
<keyword evidence="2" id="KW-0813">Transport</keyword>
<evidence type="ECO:0000313" key="8">
    <source>
        <dbReference type="Proteomes" id="UP000663193"/>
    </source>
</evidence>
<dbReference type="InterPro" id="IPR036259">
    <property type="entry name" value="MFS_trans_sf"/>
</dbReference>
<dbReference type="AlphaFoldDB" id="A0A7U2F971"/>
<gene>
    <name evidence="7" type="ORF">JI435_436090</name>
</gene>
<evidence type="ECO:0000256" key="2">
    <source>
        <dbReference type="ARBA" id="ARBA00022448"/>
    </source>
</evidence>
<evidence type="ECO:0000313" key="7">
    <source>
        <dbReference type="EMBL" id="QRC98734.1"/>
    </source>
</evidence>
<feature type="transmembrane region" description="Helical" evidence="6">
    <location>
        <begin position="122"/>
        <end position="146"/>
    </location>
</feature>
<accession>A0A7U2F971</accession>
<evidence type="ECO:0008006" key="9">
    <source>
        <dbReference type="Google" id="ProtNLM"/>
    </source>
</evidence>
<evidence type="ECO:0000256" key="4">
    <source>
        <dbReference type="ARBA" id="ARBA00022989"/>
    </source>
</evidence>
<keyword evidence="5 6" id="KW-0472">Membrane</keyword>
<keyword evidence="4 6" id="KW-1133">Transmembrane helix</keyword>
<dbReference type="EMBL" id="CP069031">
    <property type="protein sequence ID" value="QRC98734.1"/>
    <property type="molecule type" value="Genomic_DNA"/>
</dbReference>
<evidence type="ECO:0000256" key="6">
    <source>
        <dbReference type="SAM" id="Phobius"/>
    </source>
</evidence>
<dbReference type="GO" id="GO:0016020">
    <property type="term" value="C:membrane"/>
    <property type="evidence" value="ECO:0007669"/>
    <property type="project" value="UniProtKB-SubCell"/>
</dbReference>
<evidence type="ECO:0000256" key="1">
    <source>
        <dbReference type="ARBA" id="ARBA00004141"/>
    </source>
</evidence>
<keyword evidence="3 6" id="KW-0812">Transmembrane</keyword>
<sequence length="184" mass="20042">MCISACSYGTKFTLPTITKSMGLTDTNAQLMTVPPYVVGAISSVVFARLANRVYWRLPCVAIPLSFIFIGYAVIISFDGKLGENIGPAFFAIILTCMGIYPVQPTGSSWAANNLAPSSRRAIGVAFIICVGDIGGFIIAFVLELSYKWGNTRKARRSEEEVRATCTDEELLDMGDKSPLFKYTL</sequence>
<reference evidence="8" key="1">
    <citation type="journal article" date="2021" name="BMC Genomics">
        <title>Chromosome-level genome assembly and manually-curated proteome of model necrotroph Parastagonospora nodorum Sn15 reveals a genome-wide trove of candidate effector homologs, and redundancy of virulence-related functions within an accessory chromosome.</title>
        <authorList>
            <person name="Bertazzoni S."/>
            <person name="Jones D.A.B."/>
            <person name="Phan H.T."/>
            <person name="Tan K.-C."/>
            <person name="Hane J.K."/>
        </authorList>
    </citation>
    <scope>NUCLEOTIDE SEQUENCE [LARGE SCALE GENOMIC DNA]</scope>
    <source>
        <strain evidence="8">SN15 / ATCC MYA-4574 / FGSC 10173)</strain>
    </source>
</reference>
<dbReference type="PANTHER" id="PTHR43791:SF54">
    <property type="entry name" value="MAJOR FACILITATOR SUPERFAMILY (MFS) PROFILE DOMAIN-CONTAINING PROTEIN-RELATED"/>
    <property type="match status" value="1"/>
</dbReference>
<protein>
    <recommendedName>
        <fullName evidence="9">Major facilitator superfamily (MFS) profile domain-containing protein</fullName>
    </recommendedName>
</protein>
<keyword evidence="8" id="KW-1185">Reference proteome</keyword>
<dbReference type="Proteomes" id="UP000663193">
    <property type="component" value="Chromosome 9"/>
</dbReference>
<organism evidence="7 8">
    <name type="scientific">Phaeosphaeria nodorum (strain SN15 / ATCC MYA-4574 / FGSC 10173)</name>
    <name type="common">Glume blotch fungus</name>
    <name type="synonym">Parastagonospora nodorum</name>
    <dbReference type="NCBI Taxonomy" id="321614"/>
    <lineage>
        <taxon>Eukaryota</taxon>
        <taxon>Fungi</taxon>
        <taxon>Dikarya</taxon>
        <taxon>Ascomycota</taxon>
        <taxon>Pezizomycotina</taxon>
        <taxon>Dothideomycetes</taxon>
        <taxon>Pleosporomycetidae</taxon>
        <taxon>Pleosporales</taxon>
        <taxon>Pleosporineae</taxon>
        <taxon>Phaeosphaeriaceae</taxon>
        <taxon>Parastagonospora</taxon>
    </lineage>
</organism>